<organism evidence="2 3">
    <name type="scientific">Streptomyces adustus</name>
    <dbReference type="NCBI Taxonomy" id="1609272"/>
    <lineage>
        <taxon>Bacteria</taxon>
        <taxon>Bacillati</taxon>
        <taxon>Actinomycetota</taxon>
        <taxon>Actinomycetes</taxon>
        <taxon>Kitasatosporales</taxon>
        <taxon>Streptomycetaceae</taxon>
        <taxon>Streptomyces</taxon>
    </lineage>
</organism>
<feature type="chain" id="PRO_5025062040" evidence="1">
    <location>
        <begin position="33"/>
        <end position="121"/>
    </location>
</feature>
<gene>
    <name evidence="2" type="ORF">FNH09_17320</name>
</gene>
<dbReference type="Proteomes" id="UP000325849">
    <property type="component" value="Unassembled WGS sequence"/>
</dbReference>
<evidence type="ECO:0000313" key="2">
    <source>
        <dbReference type="EMBL" id="MPY32958.1"/>
    </source>
</evidence>
<dbReference type="RefSeq" id="WP_152888846.1">
    <property type="nucleotide sequence ID" value="NZ_VJZD01000060.1"/>
</dbReference>
<comment type="caution">
    <text evidence="2">The sequence shown here is derived from an EMBL/GenBank/DDBJ whole genome shotgun (WGS) entry which is preliminary data.</text>
</comment>
<keyword evidence="3" id="KW-1185">Reference proteome</keyword>
<proteinExistence type="predicted"/>
<sequence>MKSIFKTRVRAAAVVGALAGALTMGVAGSASASSVPAWQLQVCSWGDYQTNVYWGNGGFMGVPANECRTAYWQRTSSTYYVVHVDAYVNNGGYIAGADVNIAQGAGLATGGSRNAPYLWSF</sequence>
<evidence type="ECO:0000313" key="3">
    <source>
        <dbReference type="Proteomes" id="UP000325849"/>
    </source>
</evidence>
<dbReference type="EMBL" id="VJZD01000060">
    <property type="protein sequence ID" value="MPY32958.1"/>
    <property type="molecule type" value="Genomic_DNA"/>
</dbReference>
<accession>A0A5N8VFX6</accession>
<reference evidence="2 3" key="1">
    <citation type="submission" date="2019-07" db="EMBL/GenBank/DDBJ databases">
        <title>New species of Amycolatopsis and Streptomyces.</title>
        <authorList>
            <person name="Duangmal K."/>
            <person name="Teo W.F.A."/>
            <person name="Lipun K."/>
        </authorList>
    </citation>
    <scope>NUCLEOTIDE SEQUENCE [LARGE SCALE GENOMIC DNA]</scope>
    <source>
        <strain evidence="2 3">NBRC 109810</strain>
    </source>
</reference>
<protein>
    <submittedName>
        <fullName evidence="2">Uncharacterized protein</fullName>
    </submittedName>
</protein>
<dbReference type="AlphaFoldDB" id="A0A5N8VFX6"/>
<feature type="signal peptide" evidence="1">
    <location>
        <begin position="1"/>
        <end position="32"/>
    </location>
</feature>
<name>A0A5N8VFX6_9ACTN</name>
<keyword evidence="1" id="KW-0732">Signal</keyword>
<evidence type="ECO:0000256" key="1">
    <source>
        <dbReference type="SAM" id="SignalP"/>
    </source>
</evidence>